<dbReference type="Proteomes" id="UP001185737">
    <property type="component" value="Unassembled WGS sequence"/>
</dbReference>
<keyword evidence="1" id="KW-0521">NADP</keyword>
<organism evidence="6 7">
    <name type="scientific">Rhodococcus jostii</name>
    <dbReference type="NCBI Taxonomy" id="132919"/>
    <lineage>
        <taxon>Bacteria</taxon>
        <taxon>Bacillati</taxon>
        <taxon>Actinomycetota</taxon>
        <taxon>Actinomycetes</taxon>
        <taxon>Mycobacteriales</taxon>
        <taxon>Nocardiaceae</taxon>
        <taxon>Rhodococcus</taxon>
    </lineage>
</organism>
<evidence type="ECO:0000256" key="2">
    <source>
        <dbReference type="ARBA" id="ARBA00023002"/>
    </source>
</evidence>
<feature type="domain" description="2,4-diaminopentanoate dehydrogenase C-terminal" evidence="5">
    <location>
        <begin position="159"/>
        <end position="343"/>
    </location>
</feature>
<comment type="caution">
    <text evidence="6">The sequence shown here is derived from an EMBL/GenBank/DDBJ whole genome shotgun (WGS) entry which is preliminary data.</text>
</comment>
<protein>
    <submittedName>
        <fullName evidence="6">Dihydrodipicolinate reductase</fullName>
    </submittedName>
</protein>
<accession>A0ABU4CJD2</accession>
<dbReference type="SUPFAM" id="SSF51735">
    <property type="entry name" value="NAD(P)-binding Rossmann-fold domains"/>
    <property type="match status" value="1"/>
</dbReference>
<dbReference type="Gene3D" id="3.40.50.720">
    <property type="entry name" value="NAD(P)-binding Rossmann-like Domain"/>
    <property type="match status" value="1"/>
</dbReference>
<proteinExistence type="predicted"/>
<evidence type="ECO:0000256" key="1">
    <source>
        <dbReference type="ARBA" id="ARBA00022857"/>
    </source>
</evidence>
<evidence type="ECO:0000313" key="6">
    <source>
        <dbReference type="EMBL" id="MDV6283646.1"/>
    </source>
</evidence>
<sequence>MIGQASSESTAPILAQTQTRVVMYGLGSMGSLVARMLDEHGAELVGAVARSPQKIGRDIGDVACLGKQLGVTVAKDIELVLADTRPDLVVMTIASYMEDMFEPAMACLVAGANVITLSEELMFSRRTSPDETELLDKAAREAGVTITGTGHQDGYWVNLVSVLMGTAHRIQRVVGKASWNVDDFGAELARDQQVGSSMAEFEQWLAGASRPPTFGRNALEQLAVVAGLNPRDASGETKPVIADADTECKALNTVIRKGSVLGFTDIDTLSTDEGVVLTIEMTGMVYGPDNADYNDWTIFGEPELNLRNEKVPTSWTTCATLVNRIPDVLSAPPGYVTLEALPQLRYRHPRRVSTDTTSVPSAEAFRGRTNGLR</sequence>
<gene>
    <name evidence="6" type="ORF">R3Q59_24445</name>
</gene>
<dbReference type="InterPro" id="IPR045760">
    <property type="entry name" value="DAP_DH_C"/>
</dbReference>
<evidence type="ECO:0000259" key="4">
    <source>
        <dbReference type="Pfam" id="PF01113"/>
    </source>
</evidence>
<dbReference type="InterPro" id="IPR000846">
    <property type="entry name" value="DapB_N"/>
</dbReference>
<dbReference type="RefSeq" id="WP_317569806.1">
    <property type="nucleotide sequence ID" value="NZ_JAWLKA010000014.1"/>
</dbReference>
<keyword evidence="7" id="KW-1185">Reference proteome</keyword>
<name>A0ABU4CJD2_RHOJO</name>
<evidence type="ECO:0000256" key="3">
    <source>
        <dbReference type="SAM" id="MobiDB-lite"/>
    </source>
</evidence>
<dbReference type="CDD" id="cd24146">
    <property type="entry name" value="nat-AmDH_N_like"/>
    <property type="match status" value="1"/>
</dbReference>
<evidence type="ECO:0000259" key="5">
    <source>
        <dbReference type="Pfam" id="PF19328"/>
    </source>
</evidence>
<keyword evidence="2" id="KW-0560">Oxidoreductase</keyword>
<feature type="domain" description="Dihydrodipicolinate reductase N-terminal" evidence="4">
    <location>
        <begin position="20"/>
        <end position="93"/>
    </location>
</feature>
<feature type="region of interest" description="Disordered" evidence="3">
    <location>
        <begin position="351"/>
        <end position="373"/>
    </location>
</feature>
<dbReference type="Pfam" id="PF19328">
    <property type="entry name" value="DAP_DH_C"/>
    <property type="match status" value="1"/>
</dbReference>
<dbReference type="Pfam" id="PF01113">
    <property type="entry name" value="DapB_N"/>
    <property type="match status" value="1"/>
</dbReference>
<dbReference type="InterPro" id="IPR036291">
    <property type="entry name" value="NAD(P)-bd_dom_sf"/>
</dbReference>
<evidence type="ECO:0000313" key="7">
    <source>
        <dbReference type="Proteomes" id="UP001185737"/>
    </source>
</evidence>
<reference evidence="6 7" key="1">
    <citation type="submission" date="2023-10" db="EMBL/GenBank/DDBJ databases">
        <title>Development of a sustainable strategy for remediation of hydrocarbon-contaminated territories based on the waste exchange concept.</title>
        <authorList>
            <person name="Krivoruchko A."/>
        </authorList>
    </citation>
    <scope>NUCLEOTIDE SEQUENCE [LARGE SCALE GENOMIC DNA]</scope>
    <source>
        <strain evidence="6 7">IEGM 60</strain>
    </source>
</reference>
<dbReference type="EMBL" id="JAWLKA010000014">
    <property type="protein sequence ID" value="MDV6283646.1"/>
    <property type="molecule type" value="Genomic_DNA"/>
</dbReference>